<comment type="caution">
    <text evidence="3">The sequence shown here is derived from an EMBL/GenBank/DDBJ whole genome shotgun (WGS) entry which is preliminary data.</text>
</comment>
<dbReference type="Gene3D" id="3.40.190.10">
    <property type="entry name" value="Periplasmic binding protein-like II"/>
    <property type="match status" value="1"/>
</dbReference>
<feature type="signal peptide" evidence="1">
    <location>
        <begin position="1"/>
        <end position="19"/>
    </location>
</feature>
<dbReference type="RefSeq" id="WP_173732377.1">
    <property type="nucleotide sequence ID" value="NZ_JABTTE010000030.1"/>
</dbReference>
<gene>
    <name evidence="3" type="ORF">HR057_15660</name>
</gene>
<dbReference type="GO" id="GO:0022857">
    <property type="term" value="F:transmembrane transporter activity"/>
    <property type="evidence" value="ECO:0007669"/>
    <property type="project" value="InterPro"/>
</dbReference>
<evidence type="ECO:0000256" key="1">
    <source>
        <dbReference type="SAM" id="SignalP"/>
    </source>
</evidence>
<dbReference type="Proteomes" id="UP000625804">
    <property type="component" value="Unassembled WGS sequence"/>
</dbReference>
<keyword evidence="4" id="KW-1185">Reference proteome</keyword>
<keyword evidence="1" id="KW-0732">Signal</keyword>
<dbReference type="CDD" id="cd13611">
    <property type="entry name" value="PBP2_YehZ"/>
    <property type="match status" value="1"/>
</dbReference>
<evidence type="ECO:0000313" key="3">
    <source>
        <dbReference type="EMBL" id="NSL53177.1"/>
    </source>
</evidence>
<dbReference type="Gene3D" id="3.40.190.120">
    <property type="entry name" value="Osmoprotection protein (prox), domain 2"/>
    <property type="match status" value="1"/>
</dbReference>
<sequence>MKKLMIVLIGLMLISSLVACNSSSTNVQTDSSKGSEEVKGKVVVGGKDFTEQQILSKIASIYLKENGYEVEEASNMGSTVVRSALENGQIDMYWEYTGTALVVFQKQQVETDPEAAYEKVKETDKANGLAWLNKANFNNTYAILMKQEKAEELGIHSISDLAKYMNEKPDELKFASNAEFYAREDGIKGLEKHYGFKFPAKNVVKMDSGLLYNALKDGQVDVSVGFATDGRIKGFNLVALEDDQLFFPAYNAAPVVRQEIIDKYPEVAELLNTIAGKLDTETMMELNYSVDVEHKEVSTVAREWLQQQGLVQ</sequence>
<evidence type="ECO:0000313" key="4">
    <source>
        <dbReference type="Proteomes" id="UP000625804"/>
    </source>
</evidence>
<dbReference type="GO" id="GO:0043190">
    <property type="term" value="C:ATP-binding cassette (ABC) transporter complex"/>
    <property type="evidence" value="ECO:0007669"/>
    <property type="project" value="InterPro"/>
</dbReference>
<dbReference type="PROSITE" id="PS51257">
    <property type="entry name" value="PROKAR_LIPOPROTEIN"/>
    <property type="match status" value="1"/>
</dbReference>
<protein>
    <submittedName>
        <fullName evidence="3">Glycine betaine ABC transporter substrate-binding protein</fullName>
    </submittedName>
</protein>
<dbReference type="SUPFAM" id="SSF53850">
    <property type="entry name" value="Periplasmic binding protein-like II"/>
    <property type="match status" value="1"/>
</dbReference>
<dbReference type="AlphaFoldDB" id="A0A8J8GGE7"/>
<dbReference type="EMBL" id="JABTTE010000030">
    <property type="protein sequence ID" value="NSL53177.1"/>
    <property type="molecule type" value="Genomic_DNA"/>
</dbReference>
<name>A0A8J8GGE7_9BACI</name>
<accession>A0A8J8GGE7</accession>
<feature type="chain" id="PRO_5038910242" evidence="1">
    <location>
        <begin position="20"/>
        <end position="312"/>
    </location>
</feature>
<evidence type="ECO:0000259" key="2">
    <source>
        <dbReference type="Pfam" id="PF04069"/>
    </source>
</evidence>
<dbReference type="InterPro" id="IPR007210">
    <property type="entry name" value="ABC_Gly_betaine_transp_sub-bd"/>
</dbReference>
<dbReference type="Pfam" id="PF04069">
    <property type="entry name" value="OpuAC"/>
    <property type="match status" value="1"/>
</dbReference>
<organism evidence="3 4">
    <name type="scientific">Calidifontibacillus erzurumensis</name>
    <dbReference type="NCBI Taxonomy" id="2741433"/>
    <lineage>
        <taxon>Bacteria</taxon>
        <taxon>Bacillati</taxon>
        <taxon>Bacillota</taxon>
        <taxon>Bacilli</taxon>
        <taxon>Bacillales</taxon>
        <taxon>Bacillaceae</taxon>
        <taxon>Calidifontibacillus/Schinkia group</taxon>
        <taxon>Calidifontibacillus</taxon>
    </lineage>
</organism>
<reference evidence="3" key="1">
    <citation type="submission" date="2020-06" db="EMBL/GenBank/DDBJ databases">
        <title>A novel thermopfilic bacterium from Erzurum, Turkey.</title>
        <authorList>
            <person name="Adiguzel A."/>
            <person name="Ay H."/>
            <person name="Baltaci M.O."/>
        </authorList>
    </citation>
    <scope>NUCLEOTIDE SEQUENCE</scope>
    <source>
        <strain evidence="3">P2</strain>
    </source>
</reference>
<proteinExistence type="predicted"/>
<feature type="domain" description="ABC-type glycine betaine transport system substrate-binding" evidence="2">
    <location>
        <begin position="41"/>
        <end position="307"/>
    </location>
</feature>